<keyword evidence="4" id="KW-1185">Reference proteome</keyword>
<dbReference type="GO" id="GO:0008270">
    <property type="term" value="F:zinc ion binding"/>
    <property type="evidence" value="ECO:0007669"/>
    <property type="project" value="UniProtKB-KW"/>
</dbReference>
<gene>
    <name evidence="3" type="ORF">F4553_004344</name>
</gene>
<evidence type="ECO:0000259" key="2">
    <source>
        <dbReference type="PROSITE" id="PS50966"/>
    </source>
</evidence>
<name>A0A841BTD6_9ACTN</name>
<protein>
    <recommendedName>
        <fullName evidence="2">SWIM-type domain-containing protein</fullName>
    </recommendedName>
</protein>
<proteinExistence type="predicted"/>
<organism evidence="3 4">
    <name type="scientific">Allocatelliglobosispora scoriae</name>
    <dbReference type="NCBI Taxonomy" id="643052"/>
    <lineage>
        <taxon>Bacteria</taxon>
        <taxon>Bacillati</taxon>
        <taxon>Actinomycetota</taxon>
        <taxon>Actinomycetes</taxon>
        <taxon>Micromonosporales</taxon>
        <taxon>Micromonosporaceae</taxon>
        <taxon>Allocatelliglobosispora</taxon>
    </lineage>
</organism>
<sequence>MSADLAEASVERWSADQVAALAPDPSSLKAARGLGAAKWQDPGVAGTSLWGLCKGSATYQVCVDLAEPAYRCSCPSRKFPCKHALGLLLLWSAGSVGTGEPPAWMAEWRASRAERAAKAEKRAEKSEADPAAIRAAARRAEKRDERVSAGVADLDRWVTDQIRDGLAGLSHAGYQHFDTVAARMVDAAAPGLATAVRRLAGLAVAGNADALLAELSLLHLLTRAYARIDELPEPLAATVRGRIGTPTPAEQILATEPARDVWQVVGSRDEVDERLTTRRVWLRGRASGQAALVLSFAVAGQPLAADLVVGTEVEADICFYPGAVRLRALVAKRHGAAASCSAPAGAVGIDAAVAEFAAAIAAEPWLDAWPVLLHEAVLAPPTTPQAVWTVATGGHAMPLHPGAPSPWRLAAATGGRPSTIAAELTPAGLRPLAGWTETGVVRP</sequence>
<evidence type="ECO:0000313" key="3">
    <source>
        <dbReference type="EMBL" id="MBB5870965.1"/>
    </source>
</evidence>
<evidence type="ECO:0000256" key="1">
    <source>
        <dbReference type="PROSITE-ProRule" id="PRU00325"/>
    </source>
</evidence>
<comment type="caution">
    <text evidence="3">The sequence shown here is derived from an EMBL/GenBank/DDBJ whole genome shotgun (WGS) entry which is preliminary data.</text>
</comment>
<dbReference type="Pfam" id="PF04434">
    <property type="entry name" value="SWIM"/>
    <property type="match status" value="1"/>
</dbReference>
<dbReference type="Proteomes" id="UP000587527">
    <property type="component" value="Unassembled WGS sequence"/>
</dbReference>
<reference evidence="3 4" key="1">
    <citation type="submission" date="2020-08" db="EMBL/GenBank/DDBJ databases">
        <title>Sequencing the genomes of 1000 actinobacteria strains.</title>
        <authorList>
            <person name="Klenk H.-P."/>
        </authorList>
    </citation>
    <scope>NUCLEOTIDE SEQUENCE [LARGE SCALE GENOMIC DNA]</scope>
    <source>
        <strain evidence="3 4">DSM 45362</strain>
    </source>
</reference>
<keyword evidence="1" id="KW-0479">Metal-binding</keyword>
<accession>A0A841BTD6</accession>
<keyword evidence="1" id="KW-0862">Zinc</keyword>
<dbReference type="AlphaFoldDB" id="A0A841BTD6"/>
<dbReference type="PROSITE" id="PS50966">
    <property type="entry name" value="ZF_SWIM"/>
    <property type="match status" value="1"/>
</dbReference>
<dbReference type="RefSeq" id="WP_221469967.1">
    <property type="nucleotide sequence ID" value="NZ_JACHMN010000002.1"/>
</dbReference>
<keyword evidence="1" id="KW-0863">Zinc-finger</keyword>
<dbReference type="EMBL" id="JACHMN010000002">
    <property type="protein sequence ID" value="MBB5870965.1"/>
    <property type="molecule type" value="Genomic_DNA"/>
</dbReference>
<feature type="domain" description="SWIM-type" evidence="2">
    <location>
        <begin position="59"/>
        <end position="92"/>
    </location>
</feature>
<evidence type="ECO:0000313" key="4">
    <source>
        <dbReference type="Proteomes" id="UP000587527"/>
    </source>
</evidence>
<dbReference type="InterPro" id="IPR007527">
    <property type="entry name" value="Znf_SWIM"/>
</dbReference>